<dbReference type="OrthoDB" id="1892195at2759"/>
<dbReference type="PANTHER" id="PTHR21596:SF3">
    <property type="entry name" value="FACTOR OF DNA METHYLATION 1-RELATED"/>
    <property type="match status" value="1"/>
</dbReference>
<keyword evidence="4" id="KW-1185">Reference proteome</keyword>
<dbReference type="PANTHER" id="PTHR21596">
    <property type="entry name" value="RIBONUCLEASE P SUBUNIT P38"/>
    <property type="match status" value="1"/>
</dbReference>
<dbReference type="Pfam" id="PF03469">
    <property type="entry name" value="XH"/>
    <property type="match status" value="1"/>
</dbReference>
<evidence type="ECO:0000256" key="1">
    <source>
        <dbReference type="SAM" id="Coils"/>
    </source>
</evidence>
<reference evidence="3 4" key="1">
    <citation type="submission" date="2020-10" db="EMBL/GenBank/DDBJ databases">
        <title>The Coptis chinensis genome and diversification of protoberbering-type alkaloids.</title>
        <authorList>
            <person name="Wang B."/>
            <person name="Shu S."/>
            <person name="Song C."/>
            <person name="Liu Y."/>
        </authorList>
    </citation>
    <scope>NUCLEOTIDE SEQUENCE [LARGE SCALE GENOMIC DNA]</scope>
    <source>
        <strain evidence="3">HL-2020</strain>
        <tissue evidence="3">Leaf</tissue>
    </source>
</reference>
<evidence type="ECO:0000259" key="2">
    <source>
        <dbReference type="Pfam" id="PF03469"/>
    </source>
</evidence>
<dbReference type="InterPro" id="IPR045177">
    <property type="entry name" value="FDM1-5/IDN2"/>
</dbReference>
<accession>A0A835HFZ7</accession>
<comment type="caution">
    <text evidence="3">The sequence shown here is derived from an EMBL/GenBank/DDBJ whole genome shotgun (WGS) entry which is preliminary data.</text>
</comment>
<feature type="domain" description="Factor of DNA methylation 1-5/IDN2" evidence="2">
    <location>
        <begin position="227"/>
        <end position="355"/>
    </location>
</feature>
<dbReference type="Proteomes" id="UP000631114">
    <property type="component" value="Unassembled WGS sequence"/>
</dbReference>
<gene>
    <name evidence="3" type="ORF">IFM89_029929</name>
</gene>
<proteinExistence type="predicted"/>
<name>A0A835HFZ7_9MAGN</name>
<sequence>MFVVEQELAVLDSGNSIYHGNMPPDPDRSRSQCSLTLHEAEKNGNREIINNSEPFETNTRDCCSSGISYKELGIYQGRPDKCQEYLKTNSGLITTGFGCSSLTEADGRAALELKNSGISPQISVDSLLLQVNVGNMNAEKESPTLVEADRALENVSSSENTNNISKIQQELELNEKAEEIEDLINLNQTLTGKECQSNQQLHEARKSLIEGFQDFLSHGRGAIIGIKRLGELDEKPFRNACIQKFPAGEWDVKSAELCSLWQEHINNSEWYPFKTATINENLHEIIDENDEKLRSLKREWGDKVYDAVATALLEINEYNASGRYAVPELWNFKEERNASLKEAIQYILKQLKSLKAFKRRRL</sequence>
<dbReference type="GO" id="GO:0080188">
    <property type="term" value="P:gene silencing by siRNA-directed DNA methylation"/>
    <property type="evidence" value="ECO:0007669"/>
    <property type="project" value="InterPro"/>
</dbReference>
<dbReference type="InterPro" id="IPR005379">
    <property type="entry name" value="FDM1-5/IDN2_XH"/>
</dbReference>
<feature type="coiled-coil region" evidence="1">
    <location>
        <begin position="166"/>
        <end position="193"/>
    </location>
</feature>
<keyword evidence="1" id="KW-0175">Coiled coil</keyword>
<dbReference type="EMBL" id="JADFTS010000007">
    <property type="protein sequence ID" value="KAF9598679.1"/>
    <property type="molecule type" value="Genomic_DNA"/>
</dbReference>
<evidence type="ECO:0000313" key="3">
    <source>
        <dbReference type="EMBL" id="KAF9598679.1"/>
    </source>
</evidence>
<evidence type="ECO:0000313" key="4">
    <source>
        <dbReference type="Proteomes" id="UP000631114"/>
    </source>
</evidence>
<protein>
    <recommendedName>
        <fullName evidence="2">Factor of DNA methylation 1-5/IDN2 domain-containing protein</fullName>
    </recommendedName>
</protein>
<dbReference type="AlphaFoldDB" id="A0A835HFZ7"/>
<organism evidence="3 4">
    <name type="scientific">Coptis chinensis</name>
    <dbReference type="NCBI Taxonomy" id="261450"/>
    <lineage>
        <taxon>Eukaryota</taxon>
        <taxon>Viridiplantae</taxon>
        <taxon>Streptophyta</taxon>
        <taxon>Embryophyta</taxon>
        <taxon>Tracheophyta</taxon>
        <taxon>Spermatophyta</taxon>
        <taxon>Magnoliopsida</taxon>
        <taxon>Ranunculales</taxon>
        <taxon>Ranunculaceae</taxon>
        <taxon>Coptidoideae</taxon>
        <taxon>Coptis</taxon>
    </lineage>
</organism>